<feature type="chain" id="PRO_5041328879" evidence="2">
    <location>
        <begin position="19"/>
        <end position="148"/>
    </location>
</feature>
<dbReference type="AlphaFoldDB" id="A0AA39WDU6"/>
<accession>A0AA39WDU6</accession>
<proteinExistence type="predicted"/>
<gene>
    <name evidence="3" type="ORF">B0T14DRAFT_526498</name>
</gene>
<feature type="region of interest" description="Disordered" evidence="1">
    <location>
        <begin position="45"/>
        <end position="93"/>
    </location>
</feature>
<evidence type="ECO:0000313" key="4">
    <source>
        <dbReference type="Proteomes" id="UP001175000"/>
    </source>
</evidence>
<evidence type="ECO:0000313" key="3">
    <source>
        <dbReference type="EMBL" id="KAK0613563.1"/>
    </source>
</evidence>
<name>A0AA39WDU6_9PEZI</name>
<organism evidence="3 4">
    <name type="scientific">Immersiella caudata</name>
    <dbReference type="NCBI Taxonomy" id="314043"/>
    <lineage>
        <taxon>Eukaryota</taxon>
        <taxon>Fungi</taxon>
        <taxon>Dikarya</taxon>
        <taxon>Ascomycota</taxon>
        <taxon>Pezizomycotina</taxon>
        <taxon>Sordariomycetes</taxon>
        <taxon>Sordariomycetidae</taxon>
        <taxon>Sordariales</taxon>
        <taxon>Lasiosphaeriaceae</taxon>
        <taxon>Immersiella</taxon>
    </lineage>
</organism>
<dbReference type="EMBL" id="JAULSU010000006">
    <property type="protein sequence ID" value="KAK0613563.1"/>
    <property type="molecule type" value="Genomic_DNA"/>
</dbReference>
<evidence type="ECO:0000256" key="1">
    <source>
        <dbReference type="SAM" id="MobiDB-lite"/>
    </source>
</evidence>
<feature type="signal peptide" evidence="2">
    <location>
        <begin position="1"/>
        <end position="18"/>
    </location>
</feature>
<comment type="caution">
    <text evidence="3">The sequence shown here is derived from an EMBL/GenBank/DDBJ whole genome shotgun (WGS) entry which is preliminary data.</text>
</comment>
<evidence type="ECO:0000256" key="2">
    <source>
        <dbReference type="SAM" id="SignalP"/>
    </source>
</evidence>
<keyword evidence="4" id="KW-1185">Reference proteome</keyword>
<sequence>MKISAILSLLGLALSSLAQELAPSPTESIGCVPHDDHWHCEGPRPVSTAQVTTPVAPSVVTTTAPSGEDHTDAPGTADPGPSPTESIGCEPHGDHWHCDGPVNTLTTATTPTTPTTTRAPVVTAGAAAGPILSVTPLLGLAALAVLGL</sequence>
<feature type="compositionally biased region" description="Low complexity" evidence="1">
    <location>
        <begin position="48"/>
        <end position="66"/>
    </location>
</feature>
<reference evidence="3" key="1">
    <citation type="submission" date="2023-06" db="EMBL/GenBank/DDBJ databases">
        <title>Genome-scale phylogeny and comparative genomics of the fungal order Sordariales.</title>
        <authorList>
            <consortium name="Lawrence Berkeley National Laboratory"/>
            <person name="Hensen N."/>
            <person name="Bonometti L."/>
            <person name="Westerberg I."/>
            <person name="Brannstrom I.O."/>
            <person name="Guillou S."/>
            <person name="Cros-Aarteil S."/>
            <person name="Calhoun S."/>
            <person name="Haridas S."/>
            <person name="Kuo A."/>
            <person name="Mondo S."/>
            <person name="Pangilinan J."/>
            <person name="Riley R."/>
            <person name="Labutti K."/>
            <person name="Andreopoulos B."/>
            <person name="Lipzen A."/>
            <person name="Chen C."/>
            <person name="Yanf M."/>
            <person name="Daum C."/>
            <person name="Ng V."/>
            <person name="Clum A."/>
            <person name="Steindorff A."/>
            <person name="Ohm R."/>
            <person name="Martin F."/>
            <person name="Silar P."/>
            <person name="Natvig D."/>
            <person name="Lalanne C."/>
            <person name="Gautier V."/>
            <person name="Ament-Velasquez S.L."/>
            <person name="Kruys A."/>
            <person name="Hutchinson M.I."/>
            <person name="Powell A.J."/>
            <person name="Barry K."/>
            <person name="Miller A.N."/>
            <person name="Grigoriev I.V."/>
            <person name="Debuchy R."/>
            <person name="Gladieux P."/>
            <person name="Thoren M.H."/>
            <person name="Johannesson H."/>
        </authorList>
    </citation>
    <scope>NUCLEOTIDE SEQUENCE</scope>
    <source>
        <strain evidence="3">CBS 606.72</strain>
    </source>
</reference>
<keyword evidence="2" id="KW-0732">Signal</keyword>
<dbReference type="Proteomes" id="UP001175000">
    <property type="component" value="Unassembled WGS sequence"/>
</dbReference>
<protein>
    <submittedName>
        <fullName evidence="3">Uncharacterized protein</fullName>
    </submittedName>
</protein>